<keyword evidence="2" id="KW-1185">Reference proteome</keyword>
<evidence type="ECO:0000313" key="1">
    <source>
        <dbReference type="EMBL" id="MEA5260631.1"/>
    </source>
</evidence>
<dbReference type="RefSeq" id="WP_323253324.1">
    <property type="nucleotide sequence ID" value="NZ_JAYFUL010000061.1"/>
</dbReference>
<gene>
    <name evidence="1" type="ORF">VB264_22730</name>
</gene>
<sequence length="40" mass="4418">MAQNTVEAKISVSNQRKSAGNITRLAYPNIVFCEPHTTVK</sequence>
<organism evidence="1 2">
    <name type="scientific">Arcicella aquatica</name>
    <dbReference type="NCBI Taxonomy" id="217141"/>
    <lineage>
        <taxon>Bacteria</taxon>
        <taxon>Pseudomonadati</taxon>
        <taxon>Bacteroidota</taxon>
        <taxon>Cytophagia</taxon>
        <taxon>Cytophagales</taxon>
        <taxon>Flectobacillaceae</taxon>
        <taxon>Arcicella</taxon>
    </lineage>
</organism>
<reference evidence="1 2" key="1">
    <citation type="submission" date="2023-12" db="EMBL/GenBank/DDBJ databases">
        <title>Novel species of the genus Arcicella isolated from rivers.</title>
        <authorList>
            <person name="Lu H."/>
        </authorList>
    </citation>
    <scope>NUCLEOTIDE SEQUENCE [LARGE SCALE GENOMIC DNA]</scope>
    <source>
        <strain evidence="1 2">LMG 21963</strain>
    </source>
</reference>
<comment type="caution">
    <text evidence="1">The sequence shown here is derived from an EMBL/GenBank/DDBJ whole genome shotgun (WGS) entry which is preliminary data.</text>
</comment>
<dbReference type="EMBL" id="JAYFUL010000061">
    <property type="protein sequence ID" value="MEA5260631.1"/>
    <property type="molecule type" value="Genomic_DNA"/>
</dbReference>
<accession>A0ABU5QWC7</accession>
<name>A0ABU5QWC7_9BACT</name>
<protein>
    <submittedName>
        <fullName evidence="1">Uncharacterized protein</fullName>
    </submittedName>
</protein>
<proteinExistence type="predicted"/>
<dbReference type="Proteomes" id="UP001304671">
    <property type="component" value="Unassembled WGS sequence"/>
</dbReference>
<evidence type="ECO:0000313" key="2">
    <source>
        <dbReference type="Proteomes" id="UP001304671"/>
    </source>
</evidence>